<dbReference type="InterPro" id="IPR054071">
    <property type="entry name" value="PH_NF1"/>
</dbReference>
<dbReference type="SUPFAM" id="SSF48350">
    <property type="entry name" value="GTPase activation domain, GAP"/>
    <property type="match status" value="1"/>
</dbReference>
<dbReference type="Gene3D" id="1.10.506.10">
    <property type="entry name" value="GTPase Activation - p120gap, domain 1"/>
    <property type="match status" value="2"/>
</dbReference>
<dbReference type="Pfam" id="PF21877">
    <property type="entry name" value="PH_NF1"/>
    <property type="match status" value="1"/>
</dbReference>
<reference evidence="6" key="2">
    <citation type="submission" date="2021-01" db="UniProtKB">
        <authorList>
            <consortium name="EnsemblMetazoa"/>
        </authorList>
    </citation>
    <scope>IDENTIFICATION</scope>
</reference>
<evidence type="ECO:0000313" key="6">
    <source>
        <dbReference type="EnsemblMetazoa" id="XP_030848331"/>
    </source>
</evidence>
<dbReference type="EnsemblMetazoa" id="XM_030992471">
    <property type="protein sequence ID" value="XP_030848331"/>
    <property type="gene ID" value="LOC756734"/>
</dbReference>
<dbReference type="CDD" id="cd05130">
    <property type="entry name" value="RasGAP_Neurofibromin"/>
    <property type="match status" value="1"/>
</dbReference>
<feature type="compositionally biased region" description="Polar residues" evidence="3">
    <location>
        <begin position="2446"/>
        <end position="2466"/>
    </location>
</feature>
<dbReference type="EnsemblMetazoa" id="XM_030972198">
    <property type="protein sequence ID" value="XP_030828058"/>
    <property type="gene ID" value="LOC593418"/>
</dbReference>
<keyword evidence="7" id="KW-1185">Reference proteome</keyword>
<dbReference type="InterPro" id="IPR008936">
    <property type="entry name" value="Rho_GTPase_activation_prot"/>
</dbReference>
<feature type="region of interest" description="Disordered" evidence="3">
    <location>
        <begin position="2757"/>
        <end position="2779"/>
    </location>
</feature>
<dbReference type="InterPro" id="IPR023152">
    <property type="entry name" value="RasGAP_CS"/>
</dbReference>
<dbReference type="InterPro" id="IPR001251">
    <property type="entry name" value="CRAL-TRIO_dom"/>
</dbReference>
<keyword evidence="1" id="KW-0343">GTPase activation</keyword>
<dbReference type="OrthoDB" id="28245at2759"/>
<dbReference type="InterPro" id="IPR036865">
    <property type="entry name" value="CRAL-TRIO_dom_sf"/>
</dbReference>
<evidence type="ECO:0000259" key="5">
    <source>
        <dbReference type="PROSITE" id="PS50191"/>
    </source>
</evidence>
<dbReference type="GO" id="GO:0005096">
    <property type="term" value="F:GTPase activator activity"/>
    <property type="evidence" value="ECO:0007669"/>
    <property type="project" value="UniProtKB-KW"/>
</dbReference>
<evidence type="ECO:0000256" key="2">
    <source>
        <dbReference type="ARBA" id="ARBA00022553"/>
    </source>
</evidence>
<dbReference type="GeneID" id="593418"/>
<evidence type="ECO:0000259" key="4">
    <source>
        <dbReference type="PROSITE" id="PS50018"/>
    </source>
</evidence>
<dbReference type="RefSeq" id="XP_030848331.1">
    <property type="nucleotide sequence ID" value="XM_030992471.1"/>
</dbReference>
<dbReference type="PROSITE" id="PS50018">
    <property type="entry name" value="RAS_GTPASE_ACTIV_2"/>
    <property type="match status" value="1"/>
</dbReference>
<name>A0A7M7PAB1_STRPU</name>
<dbReference type="GeneID" id="756734"/>
<dbReference type="CDD" id="cd00170">
    <property type="entry name" value="SEC14"/>
    <property type="match status" value="1"/>
</dbReference>
<dbReference type="InterPro" id="IPR001936">
    <property type="entry name" value="RasGAP_dom"/>
</dbReference>
<dbReference type="SMART" id="SM00323">
    <property type="entry name" value="RasGAP"/>
    <property type="match status" value="1"/>
</dbReference>
<protein>
    <recommendedName>
        <fullName evidence="8">Neurofibromin</fullName>
    </recommendedName>
</protein>
<dbReference type="Pfam" id="PF13716">
    <property type="entry name" value="CRAL_TRIO_2"/>
    <property type="match status" value="1"/>
</dbReference>
<dbReference type="Gene3D" id="2.30.29.30">
    <property type="entry name" value="Pleckstrin-homology domain (PH domain)/Phosphotyrosine-binding domain (PTB)"/>
    <property type="match status" value="1"/>
</dbReference>
<dbReference type="PANTHER" id="PTHR10194:SF142">
    <property type="entry name" value="NEUROFIBROMIN"/>
    <property type="match status" value="1"/>
</dbReference>
<dbReference type="Gene3D" id="3.40.525.10">
    <property type="entry name" value="CRAL-TRIO lipid binding domain"/>
    <property type="match status" value="1"/>
</dbReference>
<accession>A0A7M7PAB1</accession>
<evidence type="ECO:0000313" key="7">
    <source>
        <dbReference type="Proteomes" id="UP000007110"/>
    </source>
</evidence>
<dbReference type="FunFam" id="1.10.506.10:FF:000015">
    <property type="entry name" value="Neurofibromin isoform 1"/>
    <property type="match status" value="1"/>
</dbReference>
<reference evidence="7" key="1">
    <citation type="submission" date="2015-02" db="EMBL/GenBank/DDBJ databases">
        <title>Genome sequencing for Strongylocentrotus purpuratus.</title>
        <authorList>
            <person name="Murali S."/>
            <person name="Liu Y."/>
            <person name="Vee V."/>
            <person name="English A."/>
            <person name="Wang M."/>
            <person name="Skinner E."/>
            <person name="Han Y."/>
            <person name="Muzny D.M."/>
            <person name="Worley K.C."/>
            <person name="Gibbs R.A."/>
        </authorList>
    </citation>
    <scope>NUCLEOTIDE SEQUENCE</scope>
</reference>
<dbReference type="Proteomes" id="UP000007110">
    <property type="component" value="Unassembled WGS sequence"/>
</dbReference>
<sequence length="2779" mass="313525">MAAQRPIDWVALLILRFEDQLPGRPGGQASHARQDLERNKECLIRVSKNLFSQVISGLANILKNLASIKGLNPDQEKCLFQSQLIILDTLEKCLSAQPKDTSRSDETMLVKSLLPEICQLLNVISENPLTHQLRTSASRVLFALSLNNFNAVFSRISARLDALSKSSDETCDESDIELIQHINVDCARLTRLLNEIISKFHTLKRNAMTVLAQSLEKAIWNWMDNYPVEFMQLQRYQHRDSDGVNSRLGLTPHHCAECCEKLFDLAESQQESAKRKSSMLLLQVMLLVLCPGPLAEILHSNHLNLSPKQMQKKQLLDSLRRWLESPSSSNRQQMEWAVVACVKLCKAASYLQNSEGNALYDWVLKMLTDLNLQLFCPSRPLRSQVDVELLIDSAVACYRLRPSVPEHFRTCLQAQSPTVFHLVLVQSLHTIVTKSHMPWWPKIAQLYCFSENLRRLFEHYRKCNQNHNTAVRNPPSLTTLKSKMPGWKSRDKSSEDFPSAVLLWLVKLVHADPKLMLHSHGSAGHVIQNNTYQLITGLVTLMCQYSTIPDISVEAMKALLTLHQPGNVELWNPEAPIATFWDISSSVLFSVAQKLLTQQIINTTEVLKWLSEVLSLRNRFLNKYKDHATVDSNIPRTREAQNKLECVFIMNLWSCDQEATSTALSCLGQLCEEAEICCGTDDYALTQVVPNYGVYTELARLPQIGPQEKGAQRKRIFASLRKIEYVTDGNSQAWDETYSLWETSTRSLGLYKGKGEDSASLDSKRNMRRDGKASHIVPQPREQEFDEWKNMTGFLCASGGMCLKSRNRRPRFDSPCEAGPRHIGAPVLSSSPVTEEPTDQLKNFMASLLRLLVCNNEKHGAKARDCVKEMIGEELDPALYPQLFQQIKEYVDKFFDSNGQVETTEINTLFIKHVIQVLRQVLENGHEEEEVAEHLGIVSIEGLILSITRYVRRLDPSTANENVVQIKVQLCKLLSMMMKRRDCLSFRQEIRFRNKLVDYLSDWILGFSNDGATDEIKSLTRELDEASMEAMAALLVALPLQPEEGDAGDIMEAKSKLFLKYFTLFMKLLNDVMDREEEKSVESTRSPTETNNQSSLRKCTIQAMSNLLSANIDSGLRHSIELGYHPDVQTRAAFIEVLTKILQQGTEFDTLAETVLADRFERLVGLMTMLGDKGELPIAMALANVIASSQMDELARVYVTLFDAKHLLYQLLWNMFSKEVELADCMQTLFRGNSLASKIMAACFKMYGQNYLKLLLHPLVQEMMTGPTSHVRYEVDTARMEAHEEENLPEYQASLMQLAKKFFKAIINSVDQFPPQLRSVCHCLNEVVAQRFPMNSLGAVGSAIFLRFINPAIVSPYEHGIVNMKPSLKVQRGLKLVSKIMQNVANQVQFKEQHMMHFNKFLSENAGRAIRFFQDIASDCHTIENVSNTPSYISDANVLALHRLLWNHQEKMGAFLSSSRDHRAVGRRPFDKMITLLAYIGPPEHSRLVLDSHFGSMDLTSSSFEEMMARRNIFNEEDFKRLKSLNIFYQDGISRAGNPVFYYVARKYKCSEIDFEQLMYHILLTLKPFDKNPFEVVLDCTNFGPDNRFKPQVLSRGVRFPEHVTQNLSAVYVYNCNSRLKEYIKRNERVFVLLKGTRRIIFIESVAKLGEYIEPDQQRLHKATLGLDEDLKVFNNALKLSDSHKDIKVAIKVGSSAIHVTCMEKTKILVQPVLLNDIYLASEIDEVALVDENQFTVTLQEGRLLSFMHQECEEVAKAIQHIRTRWERSQPQETVAVHSKIKPMDVPGTLLNMALLNLGSNDPCLRSAAYNLLCALTATFNLKIEGQLLETSGLCIPANNTIFIVSISKTLAANEPHLTLEFLQECITGFSKISIELKHLCLEYMTPWLPNLTRFSKRSDESKRYKLTVVLDKLIHMTITEKQMYPSIQAKVWGNIGQVEDLIDCVLDSFIKTSVSGGGLPRAEVMADTAVALASANVKLVSAKVIERLCNILEKTSLSPTATLEKHLMWDDIAILTRYLLMLSFDNCLDVANNLPALFHIITMLVSTGPLALRASIHGLVINIIHSLCTCSQLKFSEETQKVLHLALTEFSLTRFKKMFGISKVKSATVAAFRSSYRERPSGQQTEIMPLSSLEAITDALLEIMESCTKDIPTCEWLKEWTELTRKFAFQNNPALQPRAMVVFGCINKSTSPKEMRSLLLFLAHAVHNAINQKDCYGTGIQQNSSLLYIESIVIAMTRLQPLLEKDSPMHKLLFWVSIAVLQLEEAALYAAGMAMLEQNLHCLDEQGLFEDTSPEVVLMAVREPLDFQFKQMDLAVGLSFKYNFNFALVGHLLKGFRHPTSATVSRTIRILNLMLDIVCKHRNCDKFDVNMESVAYLAALLPVSEEVRSRCSMRRNYPNLSPEALELDNSVFVQVQYVYHPTQQQRSPSKKLRSPHKTPGITNAAVKTQRSLDSALRQQQGTVTIDKSPLKQYKSLDLPPHSTGRGVRSPEVVVSGASSGGSGEGGVGERRTRHERRTSGTGMTIPQPRKERKVSTPSENVLLNDEVLTESGVQALLLTVLATLVRNMNGGGVGILYEYLAEASQVFPQVFPTVYSLLDSKISHVLRTCDNQAMLAAVQSIIQNTLASEEGQQQPTNLQGIGFGGLWRFSSQFPQKSEIRGTSDHFVKLLQAMAEQCRTGDDSDWLSVPTLEFFSLTTPSVIGNLSNSMSSLCSSHSASDVEQLSSSHSAQLFAVPTQRLRHCSDHQTMLTSTSLTGNVQARPHHRSSFKRKKQPSNR</sequence>
<evidence type="ECO:0000256" key="3">
    <source>
        <dbReference type="SAM" id="MobiDB-lite"/>
    </source>
</evidence>
<dbReference type="RefSeq" id="XP_030828058.1">
    <property type="nucleotide sequence ID" value="XM_030972198.1"/>
</dbReference>
<dbReference type="SUPFAM" id="SSF48371">
    <property type="entry name" value="ARM repeat"/>
    <property type="match status" value="1"/>
</dbReference>
<feature type="domain" description="Ras-GAP" evidence="4">
    <location>
        <begin position="1190"/>
        <end position="1386"/>
    </location>
</feature>
<feature type="compositionally biased region" description="Basic residues" evidence="3">
    <location>
        <begin position="2763"/>
        <end position="2779"/>
    </location>
</feature>
<dbReference type="PROSITE" id="PS00509">
    <property type="entry name" value="RAS_GTPASE_ACTIV_1"/>
    <property type="match status" value="1"/>
</dbReference>
<evidence type="ECO:0008006" key="8">
    <source>
        <dbReference type="Google" id="ProtNLM"/>
    </source>
</evidence>
<feature type="compositionally biased region" description="Basic and acidic residues" evidence="3">
    <location>
        <begin position="754"/>
        <end position="773"/>
    </location>
</feature>
<keyword evidence="2" id="KW-0597">Phosphoprotein</keyword>
<dbReference type="InterPro" id="IPR011993">
    <property type="entry name" value="PH-like_dom_sf"/>
</dbReference>
<feature type="region of interest" description="Disordered" evidence="3">
    <location>
        <begin position="2423"/>
        <end position="2538"/>
    </location>
</feature>
<organism evidence="6 7">
    <name type="scientific">Strongylocentrotus purpuratus</name>
    <name type="common">Purple sea urchin</name>
    <dbReference type="NCBI Taxonomy" id="7668"/>
    <lineage>
        <taxon>Eukaryota</taxon>
        <taxon>Metazoa</taxon>
        <taxon>Echinodermata</taxon>
        <taxon>Eleutherozoa</taxon>
        <taxon>Echinozoa</taxon>
        <taxon>Echinoidea</taxon>
        <taxon>Euechinoidea</taxon>
        <taxon>Echinacea</taxon>
        <taxon>Camarodonta</taxon>
        <taxon>Echinidea</taxon>
        <taxon>Strongylocentrotidae</taxon>
        <taxon>Strongylocentrotus</taxon>
    </lineage>
</organism>
<dbReference type="Pfam" id="PF00616">
    <property type="entry name" value="RasGAP"/>
    <property type="match status" value="1"/>
</dbReference>
<feature type="region of interest" description="Disordered" evidence="3">
    <location>
        <begin position="754"/>
        <end position="775"/>
    </location>
</feature>
<dbReference type="OMA" id="TKEPYMF"/>
<dbReference type="InterPro" id="IPR016024">
    <property type="entry name" value="ARM-type_fold"/>
</dbReference>
<evidence type="ECO:0000256" key="1">
    <source>
        <dbReference type="ARBA" id="ARBA00022468"/>
    </source>
</evidence>
<dbReference type="PROSITE" id="PS50191">
    <property type="entry name" value="CRAL_TRIO"/>
    <property type="match status" value="1"/>
</dbReference>
<proteinExistence type="predicted"/>
<feature type="domain" description="CRAL-TRIO" evidence="5">
    <location>
        <begin position="1515"/>
        <end position="1672"/>
    </location>
</feature>
<dbReference type="InterPro" id="IPR039360">
    <property type="entry name" value="Ras_GTPase"/>
</dbReference>
<dbReference type="PANTHER" id="PTHR10194">
    <property type="entry name" value="RAS GTPASE-ACTIVATING PROTEINS"/>
    <property type="match status" value="1"/>
</dbReference>
<dbReference type="KEGG" id="spu:593418"/>